<dbReference type="EMBL" id="JABCJJ010000014">
    <property type="protein sequence ID" value="NMR20603.1"/>
    <property type="molecule type" value="Genomic_DNA"/>
</dbReference>
<comment type="catalytic activity">
    <reaction evidence="1">
        <text>inosine + phosphate = alpha-D-ribose 1-phosphate + hypoxanthine</text>
        <dbReference type="Rhea" id="RHEA:27646"/>
        <dbReference type="ChEBI" id="CHEBI:17368"/>
        <dbReference type="ChEBI" id="CHEBI:17596"/>
        <dbReference type="ChEBI" id="CHEBI:43474"/>
        <dbReference type="ChEBI" id="CHEBI:57720"/>
        <dbReference type="EC" id="2.4.2.1"/>
    </reaction>
    <physiologicalReaction direction="left-to-right" evidence="1">
        <dbReference type="Rhea" id="RHEA:27647"/>
    </physiologicalReaction>
</comment>
<evidence type="ECO:0000313" key="15">
    <source>
        <dbReference type="Proteomes" id="UP000562124"/>
    </source>
</evidence>
<name>A0A7Y0LYM9_CELFI</name>
<keyword evidence="15" id="KW-1185">Reference proteome</keyword>
<proteinExistence type="inferred from homology"/>
<dbReference type="NCBIfam" id="TIGR00726">
    <property type="entry name" value="peptidoglycan editing factor PgeF"/>
    <property type="match status" value="1"/>
</dbReference>
<evidence type="ECO:0000256" key="8">
    <source>
        <dbReference type="ARBA" id="ARBA00023008"/>
    </source>
</evidence>
<dbReference type="GO" id="GO:0016787">
    <property type="term" value="F:hydrolase activity"/>
    <property type="evidence" value="ECO:0007669"/>
    <property type="project" value="UniProtKB-KW"/>
</dbReference>
<evidence type="ECO:0000256" key="9">
    <source>
        <dbReference type="ARBA" id="ARBA00047989"/>
    </source>
</evidence>
<dbReference type="AlphaFoldDB" id="A0A7Y0LYM9"/>
<evidence type="ECO:0000256" key="7">
    <source>
        <dbReference type="ARBA" id="ARBA00022833"/>
    </source>
</evidence>
<comment type="function">
    <text evidence="2">Purine nucleoside enzyme that catalyzes the phosphorolysis of adenosine and inosine nucleosides, yielding D-ribose 1-phosphate and the respective free bases, adenine and hypoxanthine. Also catalyzes the phosphorolysis of S-methyl-5'-thioadenosine into adenine and S-methyl-5-thio-alpha-D-ribose 1-phosphate. Also has adenosine deaminase activity.</text>
</comment>
<dbReference type="GO" id="GO:0005507">
    <property type="term" value="F:copper ion binding"/>
    <property type="evidence" value="ECO:0007669"/>
    <property type="project" value="TreeGrafter"/>
</dbReference>
<dbReference type="Gene3D" id="3.60.140.10">
    <property type="entry name" value="CNF1/YfiH-like putative cysteine hydrolases"/>
    <property type="match status" value="1"/>
</dbReference>
<keyword evidence="8" id="KW-0186">Copper</keyword>
<dbReference type="PANTHER" id="PTHR30616">
    <property type="entry name" value="UNCHARACTERIZED PROTEIN YFIH"/>
    <property type="match status" value="1"/>
</dbReference>
<evidence type="ECO:0000313" key="14">
    <source>
        <dbReference type="EMBL" id="NMR20603.1"/>
    </source>
</evidence>
<feature type="region of interest" description="Disordered" evidence="13">
    <location>
        <begin position="230"/>
        <end position="258"/>
    </location>
</feature>
<comment type="catalytic activity">
    <reaction evidence="9">
        <text>adenosine + H2O + H(+) = inosine + NH4(+)</text>
        <dbReference type="Rhea" id="RHEA:24408"/>
        <dbReference type="ChEBI" id="CHEBI:15377"/>
        <dbReference type="ChEBI" id="CHEBI:15378"/>
        <dbReference type="ChEBI" id="CHEBI:16335"/>
        <dbReference type="ChEBI" id="CHEBI:17596"/>
        <dbReference type="ChEBI" id="CHEBI:28938"/>
        <dbReference type="EC" id="3.5.4.4"/>
    </reaction>
    <physiologicalReaction direction="left-to-right" evidence="9">
        <dbReference type="Rhea" id="RHEA:24409"/>
    </physiologicalReaction>
</comment>
<keyword evidence="4" id="KW-0808">Transferase</keyword>
<evidence type="ECO:0000256" key="11">
    <source>
        <dbReference type="ARBA" id="ARBA00049893"/>
    </source>
</evidence>
<comment type="caution">
    <text evidence="14">The sequence shown here is derived from an EMBL/GenBank/DDBJ whole genome shotgun (WGS) entry which is preliminary data.</text>
</comment>
<evidence type="ECO:0000256" key="10">
    <source>
        <dbReference type="ARBA" id="ARBA00048968"/>
    </source>
</evidence>
<protein>
    <recommendedName>
        <fullName evidence="12">Purine nucleoside phosphorylase</fullName>
    </recommendedName>
</protein>
<dbReference type="Pfam" id="PF02578">
    <property type="entry name" value="Cu-oxidase_4"/>
    <property type="match status" value="1"/>
</dbReference>
<evidence type="ECO:0000256" key="6">
    <source>
        <dbReference type="ARBA" id="ARBA00022801"/>
    </source>
</evidence>
<keyword evidence="7" id="KW-0862">Zinc</keyword>
<gene>
    <name evidence="14" type="primary">pgeF</name>
    <name evidence="14" type="ORF">HIR71_10300</name>
</gene>
<feature type="compositionally biased region" description="Gly residues" evidence="13">
    <location>
        <begin position="249"/>
        <end position="258"/>
    </location>
</feature>
<keyword evidence="6" id="KW-0378">Hydrolase</keyword>
<dbReference type="InterPro" id="IPR003730">
    <property type="entry name" value="Cu_polyphenol_OxRdtase"/>
</dbReference>
<dbReference type="CDD" id="cd16833">
    <property type="entry name" value="YfiH"/>
    <property type="match status" value="1"/>
</dbReference>
<evidence type="ECO:0000256" key="2">
    <source>
        <dbReference type="ARBA" id="ARBA00003215"/>
    </source>
</evidence>
<comment type="catalytic activity">
    <reaction evidence="10">
        <text>adenosine + phosphate = alpha-D-ribose 1-phosphate + adenine</text>
        <dbReference type="Rhea" id="RHEA:27642"/>
        <dbReference type="ChEBI" id="CHEBI:16335"/>
        <dbReference type="ChEBI" id="CHEBI:16708"/>
        <dbReference type="ChEBI" id="CHEBI:43474"/>
        <dbReference type="ChEBI" id="CHEBI:57720"/>
        <dbReference type="EC" id="2.4.2.1"/>
    </reaction>
    <physiologicalReaction direction="left-to-right" evidence="10">
        <dbReference type="Rhea" id="RHEA:27643"/>
    </physiologicalReaction>
</comment>
<evidence type="ECO:0000256" key="13">
    <source>
        <dbReference type="SAM" id="MobiDB-lite"/>
    </source>
</evidence>
<reference evidence="14 15" key="1">
    <citation type="submission" date="2020-04" db="EMBL/GenBank/DDBJ databases">
        <title>Sequencing and Assembly of C. fimi.</title>
        <authorList>
            <person name="Ramsey A.R."/>
        </authorList>
    </citation>
    <scope>NUCLEOTIDE SEQUENCE [LARGE SCALE GENOMIC DNA]</scope>
    <source>
        <strain evidence="14 15">SB</strain>
    </source>
</reference>
<evidence type="ECO:0000256" key="4">
    <source>
        <dbReference type="ARBA" id="ARBA00022679"/>
    </source>
</evidence>
<dbReference type="InterPro" id="IPR011324">
    <property type="entry name" value="Cytotoxic_necrot_fac-like_cat"/>
</dbReference>
<evidence type="ECO:0000256" key="1">
    <source>
        <dbReference type="ARBA" id="ARBA00000553"/>
    </source>
</evidence>
<dbReference type="SUPFAM" id="SSF64438">
    <property type="entry name" value="CNF1/YfiH-like putative cysteine hydrolases"/>
    <property type="match status" value="1"/>
</dbReference>
<evidence type="ECO:0000256" key="3">
    <source>
        <dbReference type="ARBA" id="ARBA00007353"/>
    </source>
</evidence>
<organism evidence="14 15">
    <name type="scientific">Cellulomonas fimi</name>
    <dbReference type="NCBI Taxonomy" id="1708"/>
    <lineage>
        <taxon>Bacteria</taxon>
        <taxon>Bacillati</taxon>
        <taxon>Actinomycetota</taxon>
        <taxon>Actinomycetes</taxon>
        <taxon>Micrococcales</taxon>
        <taxon>Cellulomonadaceae</taxon>
        <taxon>Cellulomonas</taxon>
    </lineage>
</organism>
<accession>A0A7Y0LYM9</accession>
<evidence type="ECO:0000256" key="12">
    <source>
        <dbReference type="RuleBase" id="RU361274"/>
    </source>
</evidence>
<evidence type="ECO:0000256" key="5">
    <source>
        <dbReference type="ARBA" id="ARBA00022723"/>
    </source>
</evidence>
<sequence length="258" mass="26018">MAQHADVPLIEVDLGDGVRAAFTAAPLNLGLHVGDDPGRVRENRRLVERWLGGPVAFATQVHGADVAVVVPQTGSVPDSVGAADAIVTSGPTGVGVMVADCVPVLLADADAGVVAAVHAGRRGLAGGVVQAALRSMVAAGAAPERVRAAIGPAICGACYEVPAAMRDEIAAVVPAARSTTSWGTPALDLPRGVEAVLAGAGVRHVRRLDCCTATDERFFSHRRSVATGATDGRSAGVVRRTRGEPGVSEGIGEGPLLA</sequence>
<dbReference type="Proteomes" id="UP000562124">
    <property type="component" value="Unassembled WGS sequence"/>
</dbReference>
<keyword evidence="5" id="KW-0479">Metal-binding</keyword>
<comment type="similarity">
    <text evidence="3 12">Belongs to the purine nucleoside phosphorylase YfiH/LACC1 family.</text>
</comment>
<dbReference type="GO" id="GO:0017061">
    <property type="term" value="F:S-methyl-5-thioadenosine phosphorylase activity"/>
    <property type="evidence" value="ECO:0007669"/>
    <property type="project" value="UniProtKB-EC"/>
</dbReference>
<comment type="catalytic activity">
    <reaction evidence="11">
        <text>S-methyl-5'-thioadenosine + phosphate = 5-(methylsulfanyl)-alpha-D-ribose 1-phosphate + adenine</text>
        <dbReference type="Rhea" id="RHEA:11852"/>
        <dbReference type="ChEBI" id="CHEBI:16708"/>
        <dbReference type="ChEBI" id="CHEBI:17509"/>
        <dbReference type="ChEBI" id="CHEBI:43474"/>
        <dbReference type="ChEBI" id="CHEBI:58533"/>
        <dbReference type="EC" id="2.4.2.28"/>
    </reaction>
    <physiologicalReaction direction="left-to-right" evidence="11">
        <dbReference type="Rhea" id="RHEA:11853"/>
    </physiologicalReaction>
</comment>
<dbReference type="InterPro" id="IPR038371">
    <property type="entry name" value="Cu_polyphenol_OxRdtase_sf"/>
</dbReference>
<dbReference type="PANTHER" id="PTHR30616:SF2">
    <property type="entry name" value="PURINE NUCLEOSIDE PHOSPHORYLASE LACC1"/>
    <property type="match status" value="1"/>
</dbReference>